<dbReference type="GO" id="GO:0050660">
    <property type="term" value="F:flavin adenine dinucleotide binding"/>
    <property type="evidence" value="ECO:0007669"/>
    <property type="project" value="InterPro"/>
</dbReference>
<keyword evidence="10" id="KW-1185">Reference proteome</keyword>
<evidence type="ECO:0000256" key="3">
    <source>
        <dbReference type="ARBA" id="ARBA00022630"/>
    </source>
</evidence>
<dbReference type="InterPro" id="IPR007867">
    <property type="entry name" value="GMC_OxRtase_C"/>
</dbReference>
<protein>
    <submittedName>
        <fullName evidence="9">GMC family oxidoreductase N-terminal domain-containing protein</fullName>
    </submittedName>
</protein>
<dbReference type="InterPro" id="IPR036188">
    <property type="entry name" value="FAD/NAD-bd_sf"/>
</dbReference>
<dbReference type="PROSITE" id="PS00624">
    <property type="entry name" value="GMC_OXRED_2"/>
    <property type="match status" value="1"/>
</dbReference>
<keyword evidence="4 5" id="KW-0274">FAD</keyword>
<accession>A0A934MDF8</accession>
<evidence type="ECO:0000256" key="1">
    <source>
        <dbReference type="ARBA" id="ARBA00001974"/>
    </source>
</evidence>
<keyword evidence="3 6" id="KW-0285">Flavoprotein</keyword>
<evidence type="ECO:0000313" key="10">
    <source>
        <dbReference type="Proteomes" id="UP000609531"/>
    </source>
</evidence>
<comment type="similarity">
    <text evidence="2 6">Belongs to the GMC oxidoreductase family.</text>
</comment>
<comment type="caution">
    <text evidence="9">The sequence shown here is derived from an EMBL/GenBank/DDBJ whole genome shotgun (WGS) entry which is preliminary data.</text>
</comment>
<dbReference type="Gene3D" id="3.50.50.60">
    <property type="entry name" value="FAD/NAD(P)-binding domain"/>
    <property type="match status" value="1"/>
</dbReference>
<organism evidence="9 10">
    <name type="scientific">Acuticoccus mangrovi</name>
    <dbReference type="NCBI Taxonomy" id="2796142"/>
    <lineage>
        <taxon>Bacteria</taxon>
        <taxon>Pseudomonadati</taxon>
        <taxon>Pseudomonadota</taxon>
        <taxon>Alphaproteobacteria</taxon>
        <taxon>Hyphomicrobiales</taxon>
        <taxon>Amorphaceae</taxon>
        <taxon>Acuticoccus</taxon>
    </lineage>
</organism>
<dbReference type="Pfam" id="PF00732">
    <property type="entry name" value="GMC_oxred_N"/>
    <property type="match status" value="1"/>
</dbReference>
<dbReference type="Proteomes" id="UP000609531">
    <property type="component" value="Unassembled WGS sequence"/>
</dbReference>
<dbReference type="RefSeq" id="WP_198882175.1">
    <property type="nucleotide sequence ID" value="NZ_JAEKJA010000007.1"/>
</dbReference>
<dbReference type="InterPro" id="IPR012132">
    <property type="entry name" value="GMC_OxRdtase"/>
</dbReference>
<dbReference type="InterPro" id="IPR000172">
    <property type="entry name" value="GMC_OxRdtase_N"/>
</dbReference>
<dbReference type="PANTHER" id="PTHR11552:SF147">
    <property type="entry name" value="CHOLINE DEHYDROGENASE, MITOCHONDRIAL"/>
    <property type="match status" value="1"/>
</dbReference>
<dbReference type="PANTHER" id="PTHR11552">
    <property type="entry name" value="GLUCOSE-METHANOL-CHOLINE GMC OXIDOREDUCTASE"/>
    <property type="match status" value="1"/>
</dbReference>
<feature type="binding site" evidence="5">
    <location>
        <position position="93"/>
    </location>
    <ligand>
        <name>FAD</name>
        <dbReference type="ChEBI" id="CHEBI:57692"/>
    </ligand>
</feature>
<gene>
    <name evidence="9" type="ORF">JCR33_11440</name>
</gene>
<feature type="domain" description="Glucose-methanol-choline oxidoreductase N-terminal" evidence="8">
    <location>
        <begin position="257"/>
        <end position="271"/>
    </location>
</feature>
<evidence type="ECO:0000259" key="7">
    <source>
        <dbReference type="PROSITE" id="PS00623"/>
    </source>
</evidence>
<feature type="binding site" evidence="5">
    <location>
        <position position="222"/>
    </location>
    <ligand>
        <name>FAD</name>
        <dbReference type="ChEBI" id="CHEBI:57692"/>
    </ligand>
</feature>
<dbReference type="Gene3D" id="3.30.560.10">
    <property type="entry name" value="Glucose Oxidase, domain 3"/>
    <property type="match status" value="1"/>
</dbReference>
<dbReference type="AlphaFoldDB" id="A0A934MDF8"/>
<evidence type="ECO:0000259" key="8">
    <source>
        <dbReference type="PROSITE" id="PS00624"/>
    </source>
</evidence>
<dbReference type="GO" id="GO:0016614">
    <property type="term" value="F:oxidoreductase activity, acting on CH-OH group of donors"/>
    <property type="evidence" value="ECO:0007669"/>
    <property type="project" value="InterPro"/>
</dbReference>
<dbReference type="Pfam" id="PF05199">
    <property type="entry name" value="GMC_oxred_C"/>
    <property type="match status" value="1"/>
</dbReference>
<evidence type="ECO:0000256" key="5">
    <source>
        <dbReference type="PIRSR" id="PIRSR000137-2"/>
    </source>
</evidence>
<dbReference type="PROSITE" id="PS00623">
    <property type="entry name" value="GMC_OXRED_1"/>
    <property type="match status" value="1"/>
</dbReference>
<name>A0A934MDF8_9HYPH</name>
<dbReference type="SUPFAM" id="SSF51905">
    <property type="entry name" value="FAD/NAD(P)-binding domain"/>
    <property type="match status" value="1"/>
</dbReference>
<evidence type="ECO:0000256" key="2">
    <source>
        <dbReference type="ARBA" id="ARBA00010790"/>
    </source>
</evidence>
<dbReference type="EMBL" id="JAEKJA010000007">
    <property type="protein sequence ID" value="MBJ3776307.1"/>
    <property type="molecule type" value="Genomic_DNA"/>
</dbReference>
<evidence type="ECO:0000313" key="9">
    <source>
        <dbReference type="EMBL" id="MBJ3776307.1"/>
    </source>
</evidence>
<dbReference type="SUPFAM" id="SSF54373">
    <property type="entry name" value="FAD-linked reductases, C-terminal domain"/>
    <property type="match status" value="1"/>
</dbReference>
<reference evidence="9" key="1">
    <citation type="submission" date="2020-12" db="EMBL/GenBank/DDBJ databases">
        <title>Bacterial taxonomy.</title>
        <authorList>
            <person name="Pan X."/>
        </authorList>
    </citation>
    <scope>NUCLEOTIDE SEQUENCE</scope>
    <source>
        <strain evidence="9">B2012</strain>
    </source>
</reference>
<evidence type="ECO:0000256" key="4">
    <source>
        <dbReference type="ARBA" id="ARBA00022827"/>
    </source>
</evidence>
<sequence>MSHHATGLPVLAEADIVVVGAGSAGAMLAATLAERTDLSILVVEAGPPARDPLLSVPLLTGYFLRSPRYIWPFATTPQAHLDGRSLHFPRGRVVGGSGAINGMVWARGLPSDYDHWAQRGLRDWSWQQVEPAFQSVEDLSDPRGGRALGIEMPGWWTDLYDAFLDGAAAAGLGRTDDFNGPAPEGAGRYRFTIRHGRRAPTGTLLMRAVKAGRVRLVTGATVMRLDIADGEATGITIRRDGVEQRIFARREVVLSAGTVGSPHILMASGVGPAAELAAAGVTPVVDAPCVGRNLHDHLLVRVEHRALQPGGLNRLLRADRAALALAEALVFGRGPAACFPLLTGGFFRSDPTLPEPDLQSHFMPALTSATIRVNPFRAPPGVREGDGFFANIFQMRPESRGTIRLAGPEPDTPPLIDPAYLSAEADRRVLREGVRLLRRIFAGAAFDPWRGEEMQPGAAVRSDDEIDAFIRAAADTVFHPVGTCRMGTDDAAVVDGRLKARGVGRLRIVDASVMPAITSSNTNAPTVMIARRAADFIAAE</sequence>
<evidence type="ECO:0000256" key="6">
    <source>
        <dbReference type="RuleBase" id="RU003968"/>
    </source>
</evidence>
<comment type="cofactor">
    <cofactor evidence="1 5">
        <name>FAD</name>
        <dbReference type="ChEBI" id="CHEBI:57692"/>
    </cofactor>
</comment>
<feature type="domain" description="Glucose-methanol-choline oxidoreductase N-terminal" evidence="7">
    <location>
        <begin position="91"/>
        <end position="114"/>
    </location>
</feature>
<feature type="binding site" evidence="5">
    <location>
        <begin position="101"/>
        <end position="104"/>
    </location>
    <ligand>
        <name>FAD</name>
        <dbReference type="ChEBI" id="CHEBI:57692"/>
    </ligand>
</feature>
<dbReference type="PIRSF" id="PIRSF000137">
    <property type="entry name" value="Alcohol_oxidase"/>
    <property type="match status" value="1"/>
</dbReference>
<proteinExistence type="inferred from homology"/>